<protein>
    <recommendedName>
        <fullName evidence="3">Phage tail protein</fullName>
    </recommendedName>
</protein>
<dbReference type="OrthoDB" id="5908298at2"/>
<comment type="caution">
    <text evidence="1">The sequence shown here is derived from an EMBL/GenBank/DDBJ whole genome shotgun (WGS) entry which is preliminary data.</text>
</comment>
<dbReference type="STRING" id="1414654.BFR47_02030"/>
<reference evidence="1 2" key="1">
    <citation type="submission" date="2016-07" db="EMBL/GenBank/DDBJ databases">
        <title>Draft Genome Sequence of Oceanisphaera psychrotolerans, isolated from coastal sediment samples.</title>
        <authorList>
            <person name="Zhuo S."/>
            <person name="Ruan Z."/>
        </authorList>
    </citation>
    <scope>NUCLEOTIDE SEQUENCE [LARGE SCALE GENOMIC DNA]</scope>
    <source>
        <strain evidence="1 2">LAM-WHM-ZC</strain>
    </source>
</reference>
<dbReference type="InterPro" id="IPR024406">
    <property type="entry name" value="TAC-10"/>
</dbReference>
<keyword evidence="2" id="KW-1185">Reference proteome</keyword>
<proteinExistence type="predicted"/>
<accession>A0A1J4QDE8</accession>
<organism evidence="1 2">
    <name type="scientific">Oceanisphaera psychrotolerans</name>
    <dbReference type="NCBI Taxonomy" id="1414654"/>
    <lineage>
        <taxon>Bacteria</taxon>
        <taxon>Pseudomonadati</taxon>
        <taxon>Pseudomonadota</taxon>
        <taxon>Gammaproteobacteria</taxon>
        <taxon>Aeromonadales</taxon>
        <taxon>Aeromonadaceae</taxon>
        <taxon>Oceanisphaera</taxon>
    </lineage>
</organism>
<dbReference type="Proteomes" id="UP000243073">
    <property type="component" value="Unassembled WGS sequence"/>
</dbReference>
<evidence type="ECO:0000313" key="1">
    <source>
        <dbReference type="EMBL" id="OIN09077.1"/>
    </source>
</evidence>
<evidence type="ECO:0008006" key="3">
    <source>
        <dbReference type="Google" id="ProtNLM"/>
    </source>
</evidence>
<gene>
    <name evidence="1" type="ORF">BFR47_02030</name>
</gene>
<name>A0A1J4QDE8_9GAMM</name>
<dbReference type="AlphaFoldDB" id="A0A1J4QDE8"/>
<evidence type="ECO:0000313" key="2">
    <source>
        <dbReference type="Proteomes" id="UP000243073"/>
    </source>
</evidence>
<dbReference type="RefSeq" id="WP_071472745.1">
    <property type="nucleotide sequence ID" value="NZ_MDKE01000022.1"/>
</dbReference>
<dbReference type="EMBL" id="MDKE01000022">
    <property type="protein sequence ID" value="OIN09077.1"/>
    <property type="molecule type" value="Genomic_DNA"/>
</dbReference>
<sequence length="87" mass="9448">MSKQTITLTVNGAELVFEPTTQAYNKYINELTMDDKVAPAHNYLNRIVATDGKDALAKLLAMPGAGLKLAAKVNEAFIPELEISVKN</sequence>
<dbReference type="Pfam" id="PF10963">
    <property type="entry name" value="Phage_TAC_10"/>
    <property type="match status" value="1"/>
</dbReference>